<dbReference type="PANTHER" id="PTHR43058">
    <property type="entry name" value="SLR0655 PROTEIN"/>
    <property type="match status" value="1"/>
</dbReference>
<dbReference type="RefSeq" id="WP_036535893.1">
    <property type="nucleotide sequence ID" value="NZ_JJML01000053.1"/>
</dbReference>
<keyword evidence="3" id="KW-1185">Reference proteome</keyword>
<accession>A0A098TGM4</accession>
<dbReference type="InterPro" id="IPR007361">
    <property type="entry name" value="DUF427"/>
</dbReference>
<evidence type="ECO:0000259" key="1">
    <source>
        <dbReference type="Pfam" id="PF04248"/>
    </source>
</evidence>
<feature type="domain" description="DUF427" evidence="1">
    <location>
        <begin position="32"/>
        <end position="122"/>
    </location>
</feature>
<proteinExistence type="predicted"/>
<sequence>MHPLRIAPAPGQESVWDYPRPPRLEATHRHLQVICNGISLAETCRGQRVLETSHPPVYYFPPEDIHQQYLVAMPQRSFCEWKGLATYYTIVIGEHRVVNAAWCYPQPTPPFAALRNHIAFYPQEMQACWVDGELVQPQPGNFYGGWITMDIVGPFKGEPGTGGW</sequence>
<reference evidence="2 3" key="1">
    <citation type="journal article" date="2014" name="Mol. Ecol.">
        <title>Evolution of Synechococcus.</title>
        <authorList>
            <person name="Dvorak P."/>
            <person name="Casamatta D."/>
            <person name="Hasler P."/>
            <person name="Poulickova A."/>
            <person name="Ondrej V."/>
            <person name="Sanges R."/>
        </authorList>
    </citation>
    <scope>NUCLEOTIDE SEQUENCE [LARGE SCALE GENOMIC DNA]</scope>
    <source>
        <strain evidence="2 3">CAUP A 1101</strain>
    </source>
</reference>
<evidence type="ECO:0000313" key="2">
    <source>
        <dbReference type="EMBL" id="KGF71745.1"/>
    </source>
</evidence>
<dbReference type="Gene3D" id="2.170.150.40">
    <property type="entry name" value="Domain of unknown function (DUF427)"/>
    <property type="match status" value="1"/>
</dbReference>
<dbReference type="AlphaFoldDB" id="A0A098TGM4"/>
<organism evidence="2 3">
    <name type="scientific">Neosynechococcus sphagnicola sy1</name>
    <dbReference type="NCBI Taxonomy" id="1497020"/>
    <lineage>
        <taxon>Bacteria</taxon>
        <taxon>Bacillati</taxon>
        <taxon>Cyanobacteriota</taxon>
        <taxon>Cyanophyceae</taxon>
        <taxon>Neosynechococcales</taxon>
        <taxon>Neosynechococcaceae</taxon>
        <taxon>Neosynechococcus</taxon>
    </lineage>
</organism>
<dbReference type="STRING" id="1497020.DO97_15820"/>
<gene>
    <name evidence="2" type="ORF">DO97_15820</name>
</gene>
<dbReference type="OrthoDB" id="9815163at2"/>
<dbReference type="Pfam" id="PF04248">
    <property type="entry name" value="NTP_transf_9"/>
    <property type="match status" value="1"/>
</dbReference>
<dbReference type="Proteomes" id="UP000030170">
    <property type="component" value="Unassembled WGS sequence"/>
</dbReference>
<comment type="caution">
    <text evidence="2">The sequence shown here is derived from an EMBL/GenBank/DDBJ whole genome shotgun (WGS) entry which is preliminary data.</text>
</comment>
<dbReference type="InterPro" id="IPR038694">
    <property type="entry name" value="DUF427_sf"/>
</dbReference>
<name>A0A098TGM4_9CYAN</name>
<evidence type="ECO:0000313" key="3">
    <source>
        <dbReference type="Proteomes" id="UP000030170"/>
    </source>
</evidence>
<dbReference type="EMBL" id="JJML01000053">
    <property type="protein sequence ID" value="KGF71745.1"/>
    <property type="molecule type" value="Genomic_DNA"/>
</dbReference>
<protein>
    <recommendedName>
        <fullName evidence="1">DUF427 domain-containing protein</fullName>
    </recommendedName>
</protein>
<dbReference type="PANTHER" id="PTHR43058:SF1">
    <property type="entry name" value="DUF427 DOMAIN-CONTAINING PROTEIN"/>
    <property type="match status" value="1"/>
</dbReference>